<reference evidence="2 3" key="1">
    <citation type="submission" date="2013-02" db="EMBL/GenBank/DDBJ databases">
        <title>The Genome Annotation of Plasmodium falciparum FCH/4.</title>
        <authorList>
            <consortium name="The Broad Institute Genome Sequencing Platform"/>
            <consortium name="The Broad Institute Genome Sequencing Center for Infectious Disease"/>
            <person name="Neafsey D."/>
            <person name="Hoffman S."/>
            <person name="Volkman S."/>
            <person name="Rosenthal P."/>
            <person name="Walker B."/>
            <person name="Young S.K."/>
            <person name="Zeng Q."/>
            <person name="Gargeya S."/>
            <person name="Fitzgerald M."/>
            <person name="Haas B."/>
            <person name="Abouelleil A."/>
            <person name="Allen A.W."/>
            <person name="Alvarado L."/>
            <person name="Arachchi H.M."/>
            <person name="Berlin A.M."/>
            <person name="Chapman S.B."/>
            <person name="Gainer-Dewar J."/>
            <person name="Goldberg J."/>
            <person name="Griggs A."/>
            <person name="Gujja S."/>
            <person name="Hansen M."/>
            <person name="Howarth C."/>
            <person name="Imamovic A."/>
            <person name="Ireland A."/>
            <person name="Larimer J."/>
            <person name="McCowan C."/>
            <person name="Murphy C."/>
            <person name="Pearson M."/>
            <person name="Poon T.W."/>
            <person name="Priest M."/>
            <person name="Roberts A."/>
            <person name="Saif S."/>
            <person name="Shea T."/>
            <person name="Sisk P."/>
            <person name="Sykes S."/>
            <person name="Wortman J."/>
            <person name="Nusbaum C."/>
            <person name="Birren B."/>
        </authorList>
    </citation>
    <scope>NUCLEOTIDE SEQUENCE [LARGE SCALE GENOMIC DNA]</scope>
    <source>
        <strain evidence="2 3">FCH/4</strain>
    </source>
</reference>
<evidence type="ECO:0000256" key="1">
    <source>
        <dbReference type="SAM" id="MobiDB-lite"/>
    </source>
</evidence>
<protein>
    <submittedName>
        <fullName evidence="2">Uncharacterized protein</fullName>
    </submittedName>
</protein>
<organism evidence="2 3">
    <name type="scientific">Plasmodium falciparum FCH/4</name>
    <dbReference type="NCBI Taxonomy" id="1036724"/>
    <lineage>
        <taxon>Eukaryota</taxon>
        <taxon>Sar</taxon>
        <taxon>Alveolata</taxon>
        <taxon>Apicomplexa</taxon>
        <taxon>Aconoidasida</taxon>
        <taxon>Haemosporida</taxon>
        <taxon>Plasmodiidae</taxon>
        <taxon>Plasmodium</taxon>
        <taxon>Plasmodium (Laverania)</taxon>
    </lineage>
</organism>
<reference evidence="2 3" key="2">
    <citation type="submission" date="2013-02" db="EMBL/GenBank/DDBJ databases">
        <title>The Genome Sequence of Plasmodium falciparum FCH/4.</title>
        <authorList>
            <consortium name="The Broad Institute Genome Sequencing Platform"/>
            <consortium name="The Broad Institute Genome Sequencing Center for Infectious Disease"/>
            <person name="Neafsey D."/>
            <person name="Cheeseman I."/>
            <person name="Volkman S."/>
            <person name="Adams J."/>
            <person name="Walker B."/>
            <person name="Young S.K."/>
            <person name="Zeng Q."/>
            <person name="Gargeya S."/>
            <person name="Fitzgerald M."/>
            <person name="Haas B."/>
            <person name="Abouelleil A."/>
            <person name="Alvarado L."/>
            <person name="Arachchi H.M."/>
            <person name="Berlin A.M."/>
            <person name="Chapman S.B."/>
            <person name="Dewar J."/>
            <person name="Goldberg J."/>
            <person name="Griggs A."/>
            <person name="Gujja S."/>
            <person name="Hansen M."/>
            <person name="Howarth C."/>
            <person name="Imamovic A."/>
            <person name="Larimer J."/>
            <person name="McCowan C."/>
            <person name="Murphy C."/>
            <person name="Neiman D."/>
            <person name="Pearson M."/>
            <person name="Priest M."/>
            <person name="Roberts A."/>
            <person name="Saif S."/>
            <person name="Shea T."/>
            <person name="Sisk P."/>
            <person name="Sykes S."/>
            <person name="Wortman J."/>
            <person name="Nusbaum C."/>
            <person name="Birren B."/>
        </authorList>
    </citation>
    <scope>NUCLEOTIDE SEQUENCE [LARGE SCALE GENOMIC DNA]</scope>
    <source>
        <strain evidence="2 3">FCH/4</strain>
    </source>
</reference>
<dbReference type="AlphaFoldDB" id="A0A024VU32"/>
<name>A0A024VU32_PLAFA</name>
<accession>A0A024VU32</accession>
<evidence type="ECO:0000313" key="2">
    <source>
        <dbReference type="EMBL" id="ETW31952.1"/>
    </source>
</evidence>
<dbReference type="Proteomes" id="UP000030656">
    <property type="component" value="Unassembled WGS sequence"/>
</dbReference>
<evidence type="ECO:0000313" key="3">
    <source>
        <dbReference type="Proteomes" id="UP000030656"/>
    </source>
</evidence>
<sequence length="68" mass="8114">MDNDNNKRKKTKKKKVRNVNNKNSNENKKKGIQENQDEQNYTEQYADQIEEILALHNIFFPMYVDNPG</sequence>
<gene>
    <name evidence="2" type="ORF">PFFCH_00604</name>
</gene>
<proteinExistence type="predicted"/>
<dbReference type="EMBL" id="KI927821">
    <property type="protein sequence ID" value="ETW31952.1"/>
    <property type="molecule type" value="Genomic_DNA"/>
</dbReference>
<feature type="region of interest" description="Disordered" evidence="1">
    <location>
        <begin position="1"/>
        <end position="42"/>
    </location>
</feature>
<feature type="compositionally biased region" description="Basic residues" evidence="1">
    <location>
        <begin position="7"/>
        <end position="17"/>
    </location>
</feature>